<reference evidence="2" key="1">
    <citation type="journal article" date="2020" name="Viruses">
        <title>Genome Analysis of a Novel Clade b Betabaculovirus Isolated from the Legume Pest Matsumuraeses phaseoli (Lepidoptera: Tortricidae).</title>
        <authorList>
            <person name="Shu R."/>
            <person name="Meng Q."/>
            <person name="Miao L."/>
            <person name="Liang H."/>
            <person name="Chen J."/>
            <person name="Xu Y."/>
            <person name="Cheng L."/>
            <person name="Jin W."/>
            <person name="Qin Q."/>
            <person name="Zhang H."/>
        </authorList>
    </citation>
    <scope>NUCLEOTIDE SEQUENCE</scope>
    <source>
        <strain evidence="2">IOZ01</strain>
    </source>
</reference>
<evidence type="ECO:0000313" key="2">
    <source>
        <dbReference type="EMBL" id="QOD40028.1"/>
    </source>
</evidence>
<dbReference type="Pfam" id="PF05092">
    <property type="entry name" value="PIF"/>
    <property type="match status" value="1"/>
</dbReference>
<keyword evidence="3" id="KW-1185">Reference proteome</keyword>
<protein>
    <submittedName>
        <fullName evidence="2">Pif-1</fullName>
    </submittedName>
</protein>
<keyword evidence="1" id="KW-0472">Membrane</keyword>
<organism evidence="2 3">
    <name type="scientific">Matsumuraeses phaseoli granulovirus</name>
    <dbReference type="NCBI Taxonomy" id="2760664"/>
    <lineage>
        <taxon>Viruses</taxon>
        <taxon>Viruses incertae sedis</taxon>
        <taxon>Naldaviricetes</taxon>
        <taxon>Lefavirales</taxon>
        <taxon>Baculoviridae</taxon>
        <taxon>Betabaculovirus</taxon>
        <taxon>Betabaculovirus maphaseoli</taxon>
    </lineage>
</organism>
<sequence length="544" mass="61278">MAFLDNNYYVLMFLSIIVLCLVLAHNANMNLFTINANAIDNLRLYDNSEILLLDPPKEIIINENELSCHETPTPCTSNADCQLCREGLAACYQFNDTVILEIAADKQFVINAGERYCLAMDNRSARSCNPNTGTWLMRQVDGYNFALICHCNTPGLVTQLNIYEDCTLPVGCKPHGVIANINTNPLMCTCENGYVAELSETNTPYCRPKLIRDIILDPSFFHRPPCRDGYLSADHPAFNTVYRTQIGANICLPDPCSIDPLTGERHDGRVVYESNGGADGGPLIMCQCNISDELYPVYNPSSMLDTQYRQSDWEIANACLKPLLVSRRDIRSDLKVFWARDSLKSDADMVFQVNTDQVKEPYRVLLQRRLTAHPNVSLSTEFVLKFQLSSAYVASSINSPQRDVFQGYWQLCDVRRNNNNCALPGIGLCRPDINCGNVTCTTYNCIDDRTQATYRSQCYLFRVMRTFDDVGSVGHVCVWNTPSYYNNNNVPVTFYMNALGATDGGYGVALDVRRLFFTNTRETVDDTQLEILNQLLTTYPLYSS</sequence>
<dbReference type="RefSeq" id="YP_010800783.1">
    <property type="nucleotide sequence ID" value="NC_076905.1"/>
</dbReference>
<feature type="transmembrane region" description="Helical" evidence="1">
    <location>
        <begin position="6"/>
        <end position="24"/>
    </location>
</feature>
<keyword evidence="1" id="KW-0812">Transmembrane</keyword>
<evidence type="ECO:0000256" key="1">
    <source>
        <dbReference type="SAM" id="Phobius"/>
    </source>
</evidence>
<proteinExistence type="predicted"/>
<accession>A0AAE7SXQ2</accession>
<dbReference type="KEGG" id="vg:80539429"/>
<evidence type="ECO:0000313" key="3">
    <source>
        <dbReference type="Proteomes" id="UP000829694"/>
    </source>
</evidence>
<keyword evidence="1" id="KW-1133">Transmembrane helix</keyword>
<name>A0AAE7SXQ2_9BBAC</name>
<gene>
    <name evidence="2" type="primary">pif-1</name>
    <name evidence="2" type="ORF">H4Q86_065</name>
</gene>
<dbReference type="Proteomes" id="UP000829694">
    <property type="component" value="Segment"/>
</dbReference>
<dbReference type="InterPro" id="IPR007784">
    <property type="entry name" value="PIR"/>
</dbReference>
<dbReference type="GeneID" id="80539429"/>
<dbReference type="EMBL" id="MT844067">
    <property type="protein sequence ID" value="QOD40028.1"/>
    <property type="molecule type" value="Genomic_DNA"/>
</dbReference>